<dbReference type="EMBL" id="EU863409">
    <property type="protein sequence ID" value="ACL78403.1"/>
    <property type="molecule type" value="Genomic_DNA"/>
</dbReference>
<evidence type="ECO:0000313" key="2">
    <source>
        <dbReference type="Proteomes" id="UP000201733"/>
    </source>
</evidence>
<name>C4MZS2_9CAUD</name>
<gene>
    <name evidence="1" type="ORF">EpJS10_0177</name>
</gene>
<proteinExistence type="predicted"/>
<sequence>MSIQVNGPHYELVGRTVTLRAVLSESLTDADIKWYKNGVNVPLLDKEDPMYLNLWDVGFPASGTYYAIATDKLTQEVFQSDDFVLEIGMEPRDIVISVENLDAIVKAAIGQKVSLQPLISMGATPWAEVECEWWKYDKMVSNVKDLDVDINPSMYGTYSLNVSATAEGAYNPYHDIVTVDIMPLDGILPEPEVCPFIYSNDLNQYLSYPGGRNRAHMWIGWWVLDEIKGALAKDQDWAINIEDSNFRYKCELMKVAELLSRYPDVEIQESRNGYILNRKHLTLNVI</sequence>
<reference evidence="1 2" key="1">
    <citation type="journal article" date="2009" name="Virology">
        <title>T4 phages against Escherichia coli diarrhea: potential and problems.</title>
        <authorList>
            <person name="Denou E."/>
            <person name="Bruttin A."/>
            <person name="Barretto C."/>
            <person name="Ngom-Bru C."/>
            <person name="Brussow H."/>
            <person name="Zuber S."/>
        </authorList>
    </citation>
    <scope>NUCLEOTIDE SEQUENCE [LARGE SCALE GENOMIC DNA]</scope>
</reference>
<accession>C4MZS2</accession>
<organism evidence="1 2">
    <name type="scientific">Escherichia phage JS10</name>
    <dbReference type="NCBI Taxonomy" id="576790"/>
    <lineage>
        <taxon>Viruses</taxon>
        <taxon>Duplodnaviria</taxon>
        <taxon>Heunggongvirae</taxon>
        <taxon>Uroviricota</taxon>
        <taxon>Caudoviricetes</taxon>
        <taxon>Pantevenvirales</taxon>
        <taxon>Straboviridae</taxon>
        <taxon>Tevenvirinae</taxon>
        <taxon>Dhakavirus</taxon>
        <taxon>Dhakavirus JS10</taxon>
    </lineage>
</organism>
<protein>
    <submittedName>
        <fullName evidence="1">Hoc head outer capsid protein</fullName>
    </submittedName>
</protein>
<dbReference type="GeneID" id="7943329"/>
<dbReference type="KEGG" id="vg:7943329"/>
<dbReference type="InterPro" id="IPR036179">
    <property type="entry name" value="Ig-like_dom_sf"/>
</dbReference>
<dbReference type="SUPFAM" id="SSF48726">
    <property type="entry name" value="Immunoglobulin"/>
    <property type="match status" value="1"/>
</dbReference>
<dbReference type="RefSeq" id="YP_002922526.1">
    <property type="nucleotide sequence ID" value="NC_012741.1"/>
</dbReference>
<dbReference type="Proteomes" id="UP000201733">
    <property type="component" value="Segment"/>
</dbReference>
<evidence type="ECO:0000313" key="1">
    <source>
        <dbReference type="EMBL" id="ACL78403.1"/>
    </source>
</evidence>
<keyword evidence="2" id="KW-1185">Reference proteome</keyword>